<keyword evidence="6" id="KW-1185">Reference proteome</keyword>
<dbReference type="SMART" id="SM00568">
    <property type="entry name" value="GRAM"/>
    <property type="match status" value="1"/>
</dbReference>
<dbReference type="PANTHER" id="PTHR37402">
    <property type="entry name" value="GRAM DOMAIN-CONTAINING PROTEIN 4"/>
    <property type="match status" value="1"/>
</dbReference>
<dbReference type="EMBL" id="CACVKT020010252">
    <property type="protein sequence ID" value="CAC5425602.1"/>
    <property type="molecule type" value="Genomic_DNA"/>
</dbReference>
<dbReference type="GO" id="GO:0034164">
    <property type="term" value="P:negative regulation of toll-like receptor 9 signaling pathway"/>
    <property type="evidence" value="ECO:0007669"/>
    <property type="project" value="TreeGrafter"/>
</dbReference>
<name>A0A6J8F0L2_MYTCO</name>
<dbReference type="InterPro" id="IPR037847">
    <property type="entry name" value="GRAMDC4"/>
</dbReference>
<keyword evidence="3" id="KW-0812">Transmembrane</keyword>
<dbReference type="Gene3D" id="2.30.29.30">
    <property type="entry name" value="Pleckstrin-homology domain (PH domain)/Phosphotyrosine-binding domain (PTB)"/>
    <property type="match status" value="1"/>
</dbReference>
<proteinExistence type="predicted"/>
<feature type="transmembrane region" description="Helical" evidence="3">
    <location>
        <begin position="306"/>
        <end position="322"/>
    </location>
</feature>
<dbReference type="OrthoDB" id="1708389at2759"/>
<organism evidence="5 6">
    <name type="scientific">Mytilus coruscus</name>
    <name type="common">Sea mussel</name>
    <dbReference type="NCBI Taxonomy" id="42192"/>
    <lineage>
        <taxon>Eukaryota</taxon>
        <taxon>Metazoa</taxon>
        <taxon>Spiralia</taxon>
        <taxon>Lophotrochozoa</taxon>
        <taxon>Mollusca</taxon>
        <taxon>Bivalvia</taxon>
        <taxon>Autobranchia</taxon>
        <taxon>Pteriomorphia</taxon>
        <taxon>Mytilida</taxon>
        <taxon>Mytiloidea</taxon>
        <taxon>Mytilidae</taxon>
        <taxon>Mytilinae</taxon>
        <taxon>Mytilus</taxon>
    </lineage>
</organism>
<keyword evidence="1" id="KW-0175">Coiled coil</keyword>
<dbReference type="Pfam" id="PF02893">
    <property type="entry name" value="GRAM"/>
    <property type="match status" value="1"/>
</dbReference>
<dbReference type="Proteomes" id="UP000507470">
    <property type="component" value="Unassembled WGS sequence"/>
</dbReference>
<feature type="region of interest" description="Disordered" evidence="2">
    <location>
        <begin position="83"/>
        <end position="105"/>
    </location>
</feature>
<keyword evidence="3" id="KW-1133">Transmembrane helix</keyword>
<evidence type="ECO:0000259" key="4">
    <source>
        <dbReference type="SMART" id="SM00568"/>
    </source>
</evidence>
<dbReference type="AlphaFoldDB" id="A0A6J8F0L2"/>
<evidence type="ECO:0000313" key="6">
    <source>
        <dbReference type="Proteomes" id="UP000507470"/>
    </source>
</evidence>
<dbReference type="PANTHER" id="PTHR37402:SF1">
    <property type="entry name" value="GRAM DOMAIN-CONTAINING PROTEIN 4"/>
    <property type="match status" value="1"/>
</dbReference>
<feature type="transmembrane region" description="Helical" evidence="3">
    <location>
        <begin position="180"/>
        <end position="207"/>
    </location>
</feature>
<dbReference type="InterPro" id="IPR011993">
    <property type="entry name" value="PH-like_dom_sf"/>
</dbReference>
<sequence>MFYSALWSDRVTKKKWMLAAMNLVSELRGYKDKESLDRLRAEIDIERNRYKKLEEKFKKYEIDCDNKRIQSFDSAQGWVDVSIKSSKSDEKSPSPPKSTKKGRSGNKKFDVLWRRIVDSIYTFMDNFTEEPEVQNDNEEGDPLTVKQLKANITRFSSDLKPYIDTIKGIQQLLAWKTPSYTLLMFMIYLIAIWHGCFVSVILFCLVIRMIVSYLNHLGFQIKFNFFQPLEEQKQKEESSTGLTDKFSLVIQVARKVQNGLGAAADGLEKIQSLLTWKTPVTRKLFMMLFICFIMSLTASIENYSYIMGIFLGIKIFIINYFYNRYPRLKRRYDSSYKTWQQLPTKEECEQKMVKSEINKYLLSETETTSEESASETSTKTQKIKDTDTEFCQLFSLPNSECPVTGWQGGKRCSLVNKEKSVLSGLKNGKLYLTRSFLCFERTKTPSKKNIVIPLADITEMSKAKPYAILPGSGMSIEIKLVGGKVFTFGAIVYRDEAYDSLIQAGIDQALPWATGVSLRQNISPTSSLRRRSSAKTNNFTWAADYTDAD</sequence>
<gene>
    <name evidence="5" type="ORF">MCOR_57401</name>
</gene>
<evidence type="ECO:0000256" key="3">
    <source>
        <dbReference type="SAM" id="Phobius"/>
    </source>
</evidence>
<evidence type="ECO:0000256" key="2">
    <source>
        <dbReference type="SAM" id="MobiDB-lite"/>
    </source>
</evidence>
<keyword evidence="3" id="KW-0472">Membrane</keyword>
<reference evidence="5 6" key="1">
    <citation type="submission" date="2020-06" db="EMBL/GenBank/DDBJ databases">
        <authorList>
            <person name="Li R."/>
            <person name="Bekaert M."/>
        </authorList>
    </citation>
    <scope>NUCLEOTIDE SEQUENCE [LARGE SCALE GENOMIC DNA]</scope>
    <source>
        <strain evidence="6">wild</strain>
    </source>
</reference>
<dbReference type="GO" id="GO:0006915">
    <property type="term" value="P:apoptotic process"/>
    <property type="evidence" value="ECO:0007669"/>
    <property type="project" value="InterPro"/>
</dbReference>
<dbReference type="InterPro" id="IPR004182">
    <property type="entry name" value="GRAM"/>
</dbReference>
<accession>A0A6J8F0L2</accession>
<feature type="domain" description="GRAM" evidence="4">
    <location>
        <begin position="388"/>
        <end position="464"/>
    </location>
</feature>
<evidence type="ECO:0000313" key="5">
    <source>
        <dbReference type="EMBL" id="CAC5425602.1"/>
    </source>
</evidence>
<feature type="transmembrane region" description="Helical" evidence="3">
    <location>
        <begin position="284"/>
        <end position="300"/>
    </location>
</feature>
<feature type="coiled-coil region" evidence="1">
    <location>
        <begin position="36"/>
        <end position="70"/>
    </location>
</feature>
<dbReference type="CDD" id="cd13221">
    <property type="entry name" value="PH-GRAM_GRAMDC4"/>
    <property type="match status" value="1"/>
</dbReference>
<evidence type="ECO:0000256" key="1">
    <source>
        <dbReference type="SAM" id="Coils"/>
    </source>
</evidence>
<dbReference type="InterPro" id="IPR037845">
    <property type="entry name" value="GRAMDC4_PH-GRAM"/>
</dbReference>
<protein>
    <submittedName>
        <fullName evidence="5">GRAMD4</fullName>
    </submittedName>
</protein>